<evidence type="ECO:0000313" key="3">
    <source>
        <dbReference type="Proteomes" id="UP001446871"/>
    </source>
</evidence>
<evidence type="ECO:0000256" key="1">
    <source>
        <dbReference type="SAM" id="MobiDB-lite"/>
    </source>
</evidence>
<comment type="caution">
    <text evidence="2">The sequence shown here is derived from an EMBL/GenBank/DDBJ whole genome shotgun (WGS) entry which is preliminary data.</text>
</comment>
<keyword evidence="3" id="KW-1185">Reference proteome</keyword>
<dbReference type="Proteomes" id="UP001446871">
    <property type="component" value="Unassembled WGS sequence"/>
</dbReference>
<accession>A0ABR1VB51</accession>
<name>A0ABR1VB51_9PEZI</name>
<reference evidence="2 3" key="1">
    <citation type="submission" date="2023-01" db="EMBL/GenBank/DDBJ databases">
        <title>Analysis of 21 Apiospora genomes using comparative genomics revels a genus with tremendous synthesis potential of carbohydrate active enzymes and secondary metabolites.</title>
        <authorList>
            <person name="Sorensen T."/>
        </authorList>
    </citation>
    <scope>NUCLEOTIDE SEQUENCE [LARGE SCALE GENOMIC DNA]</scope>
    <source>
        <strain evidence="2 3">CBS 83171</strain>
    </source>
</reference>
<gene>
    <name evidence="2" type="ORF">PG996_007520</name>
</gene>
<evidence type="ECO:0008006" key="4">
    <source>
        <dbReference type="Google" id="ProtNLM"/>
    </source>
</evidence>
<feature type="region of interest" description="Disordered" evidence="1">
    <location>
        <begin position="209"/>
        <end position="233"/>
    </location>
</feature>
<proteinExistence type="predicted"/>
<evidence type="ECO:0000313" key="2">
    <source>
        <dbReference type="EMBL" id="KAK8068408.1"/>
    </source>
</evidence>
<dbReference type="Gene3D" id="3.30.70.330">
    <property type="match status" value="1"/>
</dbReference>
<dbReference type="InterPro" id="IPR012677">
    <property type="entry name" value="Nucleotide-bd_a/b_plait_sf"/>
</dbReference>
<protein>
    <recommendedName>
        <fullName evidence="4">RRM domain-containing protein</fullName>
    </recommendedName>
</protein>
<dbReference type="SUPFAM" id="SSF54928">
    <property type="entry name" value="RNA-binding domain, RBD"/>
    <property type="match status" value="1"/>
</dbReference>
<feature type="region of interest" description="Disordered" evidence="1">
    <location>
        <begin position="16"/>
        <end position="57"/>
    </location>
</feature>
<dbReference type="InterPro" id="IPR035979">
    <property type="entry name" value="RBD_domain_sf"/>
</dbReference>
<organism evidence="2 3">
    <name type="scientific">Apiospora saccharicola</name>
    <dbReference type="NCBI Taxonomy" id="335842"/>
    <lineage>
        <taxon>Eukaryota</taxon>
        <taxon>Fungi</taxon>
        <taxon>Dikarya</taxon>
        <taxon>Ascomycota</taxon>
        <taxon>Pezizomycotina</taxon>
        <taxon>Sordariomycetes</taxon>
        <taxon>Xylariomycetidae</taxon>
        <taxon>Amphisphaeriales</taxon>
        <taxon>Apiosporaceae</taxon>
        <taxon>Apiospora</taxon>
    </lineage>
</organism>
<dbReference type="EMBL" id="JAQQWM010000004">
    <property type="protein sequence ID" value="KAK8068408.1"/>
    <property type="molecule type" value="Genomic_DNA"/>
</dbReference>
<sequence length="250" mass="27454">MFSFVLSFGPNISHQRTGVLPCRHQPPDVGWDSGLPGDAGRHDGPGGNSPRTHGAPQQMTARIQVLQGETGRRHSTWRRFPQVMTSPANRKVDTEQTSYERRAEVDPRSIFIGNLPEDLDSLDRDVRNMAGEIGHVVDVQVVRKAGRPAHSIPCSSWWEIISSSHPTAACLCWRAILPSTAGEIQHVGNVQIIRKEGVLVCIKWPTTSTSQASSATSGLAPTQSHSSHTTLSTTVQSDIVSHRDYHYVWA</sequence>